<feature type="compositionally biased region" description="Acidic residues" evidence="10">
    <location>
        <begin position="1466"/>
        <end position="1477"/>
    </location>
</feature>
<sequence>MATPNMAPGHPNLIQQPQLGGQQPQMQNRQPVVTADKVKALVMRANVLQSNGFTVETSPELDRITKFLSAFQQQQRMHQEHAQAQQTGVQHPGLNGHSAPPPGSNGILPTASPLSAGPIASQPFPPPAPSTPVSFAPDQIDALRAQIQTFKLVSRGLPVPEYLQHASRYPSQAIPQMEKFLQNNDVNGRIVDSAVKVHKSASWGGDDAAASTVVVDGTTETLKAEEMDPSINMADMPKGPFMEDDAQSGMYPYNAFLHPFSHLKRDPSVNPAMFATRLQSLLVPSIMPAGLDPHQIVAERNRFVDARIDQRIRELEAMPATMGDGGLQSELHEADKMDEDTKENEEPKALVHPGLDTHGKLRALIELKSLRVLDKQRAMRAMIAERLAHGSILPLNRPEFRRVRKPTLRDTRMTEQAERKQRVDRERRAKQKHIEQLKTICDHGQALISANRHAQARITRLGKSVLSFHAHTEKEEQKRIERISKERLKALKADDEEAYMKLIDTAKDTRITHLLRQTDAYLDSLAQAVVEQQRADGHGPIAYEYETDDAPTNEETFGATKMADEEGSNGKIDYYAVAHRIKEKITRQPTILVGGTLKDYQIKGLQWMVSLYNNKLNGILADEMGLGKTIQTISLITFLIEVKRQRGPYLVIVPLSTMTNWSGEFAKWAPTVRMIAYKGNPAQRRDLQGEVRSGNFQVLLTTYEYIIKDRQVLSRMKWVHMIIDEGHRMKNTQSKLAQTLTQFYHSRYRLILTGTPLQNNLPELWALLNFVLPKVFNSVKSFDEWFNTPFANSGTGDKIELNEEEALLIIRRLHKVLRPFLLRRLKKDVESELPDKVEKVIKVRMSALQSQLYKQMKQYKMIADGKDGKGKTGGVKGLSNELMQLRKICQHPFLFESVEDKMNPSGLIDDKLIRTSGKIELLSRILPKFFATDHRVLIFFQMTKVMDIMEDFLKMMNWKYLRLDGGTKTEDRAGHVAMFNAKNSDIKVFILSTRAGGLGLNLQTADTVIIFDSDWNPHADLQAQDRAHRIGQTKVVRILRFITEKSVEEAMFARARYKLDIDDKVIQAGRFDNKSTQEEQEEFLRSILEADQEEENEEAGDMNDEEINEIIARSDEEVAIFRELDIKRERDTAEAWKAAGNRGKPPLPLMQLEELPECYRTDEPFVTKDEFEEEGRGHRRRTVVNYNDGLSDDAWAMALEDGEDIQELSERARERKDRRVTNKLMKETDSRGSPALEIDTPRGRKGKKGKGKAADLSFDVPVSGKRKRGMKSMSVTPSINEDDDDDRDMKRRKVKIGGVGNGSSGEITPAVREKMKKAFNDCYKAVMNCTDETGRKRCELFKEVPDRREYPDYYQLIKSPIALSTLRKRINSNSHYKSVLDFRDDMRLMFNNARTYNQEGSWVYVDAEEMEKVFDAAFNRVIVGSNLPGAPGASNGDSSAMTPVFDDERIPTSSMKGKNSRKLVISDDEYLTPSDEE</sequence>
<comment type="subcellular location">
    <subcellularLocation>
        <location evidence="1">Nucleus</location>
    </subcellularLocation>
</comment>
<dbReference type="GO" id="GO:0006338">
    <property type="term" value="P:chromatin remodeling"/>
    <property type="evidence" value="ECO:0007669"/>
    <property type="project" value="UniProtKB-ARBA"/>
</dbReference>
<dbReference type="SMART" id="SM00490">
    <property type="entry name" value="HELICc"/>
    <property type="match status" value="1"/>
</dbReference>
<evidence type="ECO:0000259" key="11">
    <source>
        <dbReference type="PROSITE" id="PS50014"/>
    </source>
</evidence>
<feature type="domain" description="Bromo" evidence="11">
    <location>
        <begin position="1333"/>
        <end position="1404"/>
    </location>
</feature>
<dbReference type="InterPro" id="IPR014012">
    <property type="entry name" value="HSA_dom"/>
</dbReference>
<gene>
    <name evidence="16" type="ORF">BXZ70DRAFT_1019283</name>
</gene>
<dbReference type="InterPro" id="IPR001650">
    <property type="entry name" value="Helicase_C-like"/>
</dbReference>
<dbReference type="PROSITE" id="PS50014">
    <property type="entry name" value="BROMODOMAIN_2"/>
    <property type="match status" value="1"/>
</dbReference>
<feature type="domain" description="Helicase ATP-binding" evidence="12">
    <location>
        <begin position="609"/>
        <end position="774"/>
    </location>
</feature>
<name>A0A8K0UQ31_9AGAR</name>
<feature type="compositionally biased region" description="Basic and acidic residues" evidence="10">
    <location>
        <begin position="1209"/>
        <end position="1230"/>
    </location>
</feature>
<dbReference type="Pfam" id="PF00271">
    <property type="entry name" value="Helicase_C"/>
    <property type="match status" value="1"/>
</dbReference>
<dbReference type="OrthoDB" id="5857104at2759"/>
<dbReference type="InterPro" id="IPR014978">
    <property type="entry name" value="Gln-Leu-Gln_QLQ"/>
</dbReference>
<feature type="region of interest" description="Disordered" evidence="10">
    <location>
        <begin position="1"/>
        <end position="30"/>
    </location>
</feature>
<feature type="region of interest" description="Disordered" evidence="10">
    <location>
        <begin position="72"/>
        <end position="135"/>
    </location>
</feature>
<feature type="domain" description="Helicase C-terminal" evidence="13">
    <location>
        <begin position="921"/>
        <end position="1082"/>
    </location>
</feature>
<dbReference type="CDD" id="cd18793">
    <property type="entry name" value="SF2_C_SNF"/>
    <property type="match status" value="1"/>
</dbReference>
<evidence type="ECO:0000256" key="9">
    <source>
        <dbReference type="PROSITE-ProRule" id="PRU00035"/>
    </source>
</evidence>
<evidence type="ECO:0000256" key="8">
    <source>
        <dbReference type="ARBA" id="ARBA00023242"/>
    </source>
</evidence>
<dbReference type="SMART" id="SM00487">
    <property type="entry name" value="DEXDc"/>
    <property type="match status" value="1"/>
</dbReference>
<dbReference type="Pfam" id="PF00176">
    <property type="entry name" value="SNF2-rel_dom"/>
    <property type="match status" value="1"/>
</dbReference>
<dbReference type="SMART" id="SM01314">
    <property type="entry name" value="SnAC"/>
    <property type="match status" value="1"/>
</dbReference>
<dbReference type="InterPro" id="IPR027417">
    <property type="entry name" value="P-loop_NTPase"/>
</dbReference>
<evidence type="ECO:0000259" key="12">
    <source>
        <dbReference type="PROSITE" id="PS51192"/>
    </source>
</evidence>
<evidence type="ECO:0000256" key="2">
    <source>
        <dbReference type="ARBA" id="ARBA00022741"/>
    </source>
</evidence>
<keyword evidence="6 9" id="KW-0103">Bromodomain</keyword>
<dbReference type="PROSITE" id="PS51204">
    <property type="entry name" value="HSA"/>
    <property type="match status" value="1"/>
</dbReference>
<dbReference type="SUPFAM" id="SSF47370">
    <property type="entry name" value="Bromodomain"/>
    <property type="match status" value="1"/>
</dbReference>
<dbReference type="Proteomes" id="UP000813824">
    <property type="component" value="Unassembled WGS sequence"/>
</dbReference>
<dbReference type="PROSITE" id="PS51194">
    <property type="entry name" value="HELICASE_CTER"/>
    <property type="match status" value="1"/>
</dbReference>
<organism evidence="16 17">
    <name type="scientific">Cristinia sonorae</name>
    <dbReference type="NCBI Taxonomy" id="1940300"/>
    <lineage>
        <taxon>Eukaryota</taxon>
        <taxon>Fungi</taxon>
        <taxon>Dikarya</taxon>
        <taxon>Basidiomycota</taxon>
        <taxon>Agaricomycotina</taxon>
        <taxon>Agaricomycetes</taxon>
        <taxon>Agaricomycetidae</taxon>
        <taxon>Agaricales</taxon>
        <taxon>Pleurotineae</taxon>
        <taxon>Stephanosporaceae</taxon>
        <taxon>Cristinia</taxon>
    </lineage>
</organism>
<dbReference type="PROSITE" id="PS51666">
    <property type="entry name" value="QLQ"/>
    <property type="match status" value="1"/>
</dbReference>
<dbReference type="SMART" id="SM00297">
    <property type="entry name" value="BROMO"/>
    <property type="match status" value="1"/>
</dbReference>
<keyword evidence="4" id="KW-0067">ATP-binding</keyword>
<dbReference type="FunFam" id="3.40.50.10810:FF:000008">
    <property type="entry name" value="Chromatin structure-remodeling complex subunit snf21"/>
    <property type="match status" value="1"/>
</dbReference>
<dbReference type="GO" id="GO:0005634">
    <property type="term" value="C:nucleus"/>
    <property type="evidence" value="ECO:0007669"/>
    <property type="project" value="UniProtKB-SubCell"/>
</dbReference>
<dbReference type="SMART" id="SM00951">
    <property type="entry name" value="QLQ"/>
    <property type="match status" value="1"/>
</dbReference>
<dbReference type="Gene3D" id="3.40.50.10810">
    <property type="entry name" value="Tandem AAA-ATPase domain"/>
    <property type="match status" value="1"/>
</dbReference>
<dbReference type="Pfam" id="PF07529">
    <property type="entry name" value="HSA"/>
    <property type="match status" value="1"/>
</dbReference>
<evidence type="ECO:0000256" key="7">
    <source>
        <dbReference type="ARBA" id="ARBA00023163"/>
    </source>
</evidence>
<evidence type="ECO:0000256" key="4">
    <source>
        <dbReference type="ARBA" id="ARBA00022840"/>
    </source>
</evidence>
<protein>
    <submittedName>
        <fullName evidence="16">SNF2 family N-terminal domain-containing protein</fullName>
    </submittedName>
</protein>
<evidence type="ECO:0000313" key="16">
    <source>
        <dbReference type="EMBL" id="KAH8101569.1"/>
    </source>
</evidence>
<evidence type="ECO:0000256" key="5">
    <source>
        <dbReference type="ARBA" id="ARBA00023015"/>
    </source>
</evidence>
<evidence type="ECO:0000313" key="17">
    <source>
        <dbReference type="Proteomes" id="UP000813824"/>
    </source>
</evidence>
<feature type="compositionally biased region" description="Low complexity" evidence="10">
    <location>
        <begin position="72"/>
        <end position="86"/>
    </location>
</feature>
<dbReference type="GO" id="GO:0005524">
    <property type="term" value="F:ATP binding"/>
    <property type="evidence" value="ECO:0007669"/>
    <property type="project" value="InterPro"/>
</dbReference>
<dbReference type="InterPro" id="IPR000330">
    <property type="entry name" value="SNF2_N"/>
</dbReference>
<evidence type="ECO:0000256" key="10">
    <source>
        <dbReference type="SAM" id="MobiDB-lite"/>
    </source>
</evidence>
<dbReference type="SUPFAM" id="SSF52540">
    <property type="entry name" value="P-loop containing nucleoside triphosphate hydrolases"/>
    <property type="match status" value="2"/>
</dbReference>
<dbReference type="InterPro" id="IPR049730">
    <property type="entry name" value="SNF2/RAD54-like_C"/>
</dbReference>
<dbReference type="InterPro" id="IPR014001">
    <property type="entry name" value="Helicase_ATP-bd"/>
</dbReference>
<feature type="domain" description="QLQ" evidence="15">
    <location>
        <begin position="134"/>
        <end position="169"/>
    </location>
</feature>
<keyword evidence="8" id="KW-0539">Nucleus</keyword>
<evidence type="ECO:0000256" key="3">
    <source>
        <dbReference type="ARBA" id="ARBA00022801"/>
    </source>
</evidence>
<dbReference type="CDD" id="cd17996">
    <property type="entry name" value="DEXHc_SMARCA2_SMARCA4"/>
    <property type="match status" value="1"/>
</dbReference>
<reference evidence="16" key="1">
    <citation type="journal article" date="2021" name="New Phytol.">
        <title>Evolutionary innovations through gain and loss of genes in the ectomycorrhizal Boletales.</title>
        <authorList>
            <person name="Wu G."/>
            <person name="Miyauchi S."/>
            <person name="Morin E."/>
            <person name="Kuo A."/>
            <person name="Drula E."/>
            <person name="Varga T."/>
            <person name="Kohler A."/>
            <person name="Feng B."/>
            <person name="Cao Y."/>
            <person name="Lipzen A."/>
            <person name="Daum C."/>
            <person name="Hundley H."/>
            <person name="Pangilinan J."/>
            <person name="Johnson J."/>
            <person name="Barry K."/>
            <person name="LaButti K."/>
            <person name="Ng V."/>
            <person name="Ahrendt S."/>
            <person name="Min B."/>
            <person name="Choi I.G."/>
            <person name="Park H."/>
            <person name="Plett J.M."/>
            <person name="Magnuson J."/>
            <person name="Spatafora J.W."/>
            <person name="Nagy L.G."/>
            <person name="Henrissat B."/>
            <person name="Grigoriev I.V."/>
            <person name="Yang Z.L."/>
            <person name="Xu J."/>
            <person name="Martin F.M."/>
        </authorList>
    </citation>
    <scope>NUCLEOTIDE SEQUENCE</scope>
    <source>
        <strain evidence="16">KKN 215</strain>
    </source>
</reference>
<keyword evidence="5" id="KW-0805">Transcription regulation</keyword>
<dbReference type="Gene3D" id="1.20.920.10">
    <property type="entry name" value="Bromodomain-like"/>
    <property type="match status" value="1"/>
</dbReference>
<keyword evidence="3" id="KW-0378">Hydrolase</keyword>
<dbReference type="InterPro" id="IPR001487">
    <property type="entry name" value="Bromodomain"/>
</dbReference>
<keyword evidence="2" id="KW-0547">Nucleotide-binding</keyword>
<dbReference type="GO" id="GO:0042393">
    <property type="term" value="F:histone binding"/>
    <property type="evidence" value="ECO:0007669"/>
    <property type="project" value="InterPro"/>
</dbReference>
<dbReference type="Gene3D" id="1.20.5.170">
    <property type="match status" value="1"/>
</dbReference>
<dbReference type="EMBL" id="JAEVFJ010000012">
    <property type="protein sequence ID" value="KAH8101569.1"/>
    <property type="molecule type" value="Genomic_DNA"/>
</dbReference>
<evidence type="ECO:0000259" key="14">
    <source>
        <dbReference type="PROSITE" id="PS51204"/>
    </source>
</evidence>
<evidence type="ECO:0000259" key="13">
    <source>
        <dbReference type="PROSITE" id="PS51194"/>
    </source>
</evidence>
<feature type="region of interest" description="Disordered" evidence="10">
    <location>
        <begin position="1428"/>
        <end position="1477"/>
    </location>
</feature>
<dbReference type="Pfam" id="PF14619">
    <property type="entry name" value="SnAC"/>
    <property type="match status" value="1"/>
</dbReference>
<dbReference type="SMART" id="SM00573">
    <property type="entry name" value="HSA"/>
    <property type="match status" value="1"/>
</dbReference>
<proteinExistence type="predicted"/>
<feature type="region of interest" description="Disordered" evidence="10">
    <location>
        <begin position="1209"/>
        <end position="1288"/>
    </location>
</feature>
<dbReference type="Gene3D" id="3.40.50.300">
    <property type="entry name" value="P-loop containing nucleotide triphosphate hydrolases"/>
    <property type="match status" value="1"/>
</dbReference>
<keyword evidence="7" id="KW-0804">Transcription</keyword>
<accession>A0A8K0UQ31</accession>
<dbReference type="GO" id="GO:0006355">
    <property type="term" value="P:regulation of DNA-templated transcription"/>
    <property type="evidence" value="ECO:0007669"/>
    <property type="project" value="InterPro"/>
</dbReference>
<evidence type="ECO:0000256" key="6">
    <source>
        <dbReference type="ARBA" id="ARBA00023117"/>
    </source>
</evidence>
<dbReference type="InterPro" id="IPR038718">
    <property type="entry name" value="SNF2-like_sf"/>
</dbReference>
<dbReference type="GO" id="GO:0016787">
    <property type="term" value="F:hydrolase activity"/>
    <property type="evidence" value="ECO:0007669"/>
    <property type="project" value="UniProtKB-KW"/>
</dbReference>
<dbReference type="InterPro" id="IPR036427">
    <property type="entry name" value="Bromodomain-like_sf"/>
</dbReference>
<dbReference type="Pfam" id="PF08880">
    <property type="entry name" value="QLQ"/>
    <property type="match status" value="1"/>
</dbReference>
<evidence type="ECO:0000259" key="15">
    <source>
        <dbReference type="PROSITE" id="PS51666"/>
    </source>
</evidence>
<dbReference type="PANTHER" id="PTHR10799">
    <property type="entry name" value="SNF2/RAD54 HELICASE FAMILY"/>
    <property type="match status" value="1"/>
</dbReference>
<keyword evidence="17" id="KW-1185">Reference proteome</keyword>
<dbReference type="Pfam" id="PF00439">
    <property type="entry name" value="Bromodomain"/>
    <property type="match status" value="1"/>
</dbReference>
<feature type="compositionally biased region" description="Low complexity" evidence="10">
    <location>
        <begin position="11"/>
        <end position="30"/>
    </location>
</feature>
<dbReference type="PROSITE" id="PS51192">
    <property type="entry name" value="HELICASE_ATP_BIND_1"/>
    <property type="match status" value="1"/>
</dbReference>
<dbReference type="InterPro" id="IPR029295">
    <property type="entry name" value="SnAC"/>
</dbReference>
<feature type="domain" description="HSA" evidence="14">
    <location>
        <begin position="421"/>
        <end position="493"/>
    </location>
</feature>
<dbReference type="PRINTS" id="PR00503">
    <property type="entry name" value="BROMODOMAIN"/>
</dbReference>
<evidence type="ECO:0000256" key="1">
    <source>
        <dbReference type="ARBA" id="ARBA00004123"/>
    </source>
</evidence>
<comment type="caution">
    <text evidence="16">The sequence shown here is derived from an EMBL/GenBank/DDBJ whole genome shotgun (WGS) entry which is preliminary data.</text>
</comment>